<proteinExistence type="predicted"/>
<keyword evidence="3" id="KW-1185">Reference proteome</keyword>
<dbReference type="AlphaFoldDB" id="A0A0L0N327"/>
<organism evidence="2 3">
    <name type="scientific">Tolypocladium ophioglossoides (strain CBS 100239)</name>
    <name type="common">Snaketongue truffleclub</name>
    <name type="synonym">Elaphocordyceps ophioglossoides</name>
    <dbReference type="NCBI Taxonomy" id="1163406"/>
    <lineage>
        <taxon>Eukaryota</taxon>
        <taxon>Fungi</taxon>
        <taxon>Dikarya</taxon>
        <taxon>Ascomycota</taxon>
        <taxon>Pezizomycotina</taxon>
        <taxon>Sordariomycetes</taxon>
        <taxon>Hypocreomycetidae</taxon>
        <taxon>Hypocreales</taxon>
        <taxon>Ophiocordycipitaceae</taxon>
        <taxon>Tolypocladium</taxon>
    </lineage>
</organism>
<dbReference type="OrthoDB" id="3254104at2759"/>
<keyword evidence="1" id="KW-0472">Membrane</keyword>
<feature type="transmembrane region" description="Helical" evidence="1">
    <location>
        <begin position="41"/>
        <end position="61"/>
    </location>
</feature>
<feature type="transmembrane region" description="Helical" evidence="1">
    <location>
        <begin position="92"/>
        <end position="114"/>
    </location>
</feature>
<comment type="caution">
    <text evidence="2">The sequence shown here is derived from an EMBL/GenBank/DDBJ whole genome shotgun (WGS) entry which is preliminary data.</text>
</comment>
<protein>
    <submittedName>
        <fullName evidence="2">Uncharacterized protein</fullName>
    </submittedName>
</protein>
<reference evidence="2 3" key="1">
    <citation type="journal article" date="2015" name="BMC Genomics">
        <title>The genome of the truffle-parasite Tolypocladium ophioglossoides and the evolution of antifungal peptaibiotics.</title>
        <authorList>
            <person name="Quandt C.A."/>
            <person name="Bushley K.E."/>
            <person name="Spatafora J.W."/>
        </authorList>
    </citation>
    <scope>NUCLEOTIDE SEQUENCE [LARGE SCALE GENOMIC DNA]</scope>
    <source>
        <strain evidence="2 3">CBS 100239</strain>
    </source>
</reference>
<dbReference type="Proteomes" id="UP000036947">
    <property type="component" value="Unassembled WGS sequence"/>
</dbReference>
<sequence length="129" mass="14506">MAGPNDSQIQLRKAPGRMDQLYLNSLSEYHKMILHMDEKISPAYFGLAGFFSWLLLAGFLMSPSTYASIRYLDTAEKTGDVGKAVAKAVRNIPLVFIASFACLIATVGLGWLWAKWRRNYVWISRCLIA</sequence>
<keyword evidence="1" id="KW-1133">Transmembrane helix</keyword>
<keyword evidence="1" id="KW-0812">Transmembrane</keyword>
<evidence type="ECO:0000313" key="3">
    <source>
        <dbReference type="Proteomes" id="UP000036947"/>
    </source>
</evidence>
<name>A0A0L0N327_TOLOC</name>
<dbReference type="EMBL" id="LFRF01000027">
    <property type="protein sequence ID" value="KND88225.1"/>
    <property type="molecule type" value="Genomic_DNA"/>
</dbReference>
<gene>
    <name evidence="2" type="ORF">TOPH_07129</name>
</gene>
<evidence type="ECO:0000256" key="1">
    <source>
        <dbReference type="SAM" id="Phobius"/>
    </source>
</evidence>
<accession>A0A0L0N327</accession>
<evidence type="ECO:0000313" key="2">
    <source>
        <dbReference type="EMBL" id="KND88225.1"/>
    </source>
</evidence>